<evidence type="ECO:0000313" key="1">
    <source>
        <dbReference type="EMBL" id="CAE6506056.1"/>
    </source>
</evidence>
<feature type="non-terminal residue" evidence="1">
    <location>
        <position position="1"/>
    </location>
</feature>
<protein>
    <submittedName>
        <fullName evidence="1">Uncharacterized protein</fullName>
    </submittedName>
</protein>
<organism evidence="1 2">
    <name type="scientific">Rhizoctonia solani</name>
    <dbReference type="NCBI Taxonomy" id="456999"/>
    <lineage>
        <taxon>Eukaryota</taxon>
        <taxon>Fungi</taxon>
        <taxon>Dikarya</taxon>
        <taxon>Basidiomycota</taxon>
        <taxon>Agaricomycotina</taxon>
        <taxon>Agaricomycetes</taxon>
        <taxon>Cantharellales</taxon>
        <taxon>Ceratobasidiaceae</taxon>
        <taxon>Rhizoctonia</taxon>
    </lineage>
</organism>
<dbReference type="InterPro" id="IPR021858">
    <property type="entry name" value="Fun_TF"/>
</dbReference>
<gene>
    <name evidence="1" type="ORF">RDB_LOCUS119881</name>
</gene>
<reference evidence="1" key="1">
    <citation type="submission" date="2021-01" db="EMBL/GenBank/DDBJ databases">
        <authorList>
            <person name="Kaushik A."/>
        </authorList>
    </citation>
    <scope>NUCLEOTIDE SEQUENCE</scope>
    <source>
        <strain evidence="1">AG6-10EEA</strain>
    </source>
</reference>
<comment type="caution">
    <text evidence="1">The sequence shown here is derived from an EMBL/GenBank/DDBJ whole genome shotgun (WGS) entry which is preliminary data.</text>
</comment>
<evidence type="ECO:0000313" key="2">
    <source>
        <dbReference type="Proteomes" id="UP000663853"/>
    </source>
</evidence>
<sequence length="191" mass="21781">MYQLQDIYSLEWLHGFPGQFILLFAWINSLCETRGPSNISGLVSWIENQLPRIRLAVCESGDPMLRIGVMVVQECWRFAVLIYLHMALCKADARDPRVTRAQSGFMRVIRGVKPGRNPDAHLVSSIIVAGVATIKERDRNTIRQRMFSLRECVEPGTTGNDVVRMLEELWARTEAEGRAAIWSDLRIAHMK</sequence>
<proteinExistence type="predicted"/>
<dbReference type="Proteomes" id="UP000663853">
    <property type="component" value="Unassembled WGS sequence"/>
</dbReference>
<dbReference type="EMBL" id="CAJMXA010003599">
    <property type="protein sequence ID" value="CAE6506056.1"/>
    <property type="molecule type" value="Genomic_DNA"/>
</dbReference>
<dbReference type="Pfam" id="PF11951">
    <property type="entry name" value="Fungal_trans_2"/>
    <property type="match status" value="1"/>
</dbReference>
<dbReference type="AlphaFoldDB" id="A0A8H3CZL8"/>
<name>A0A8H3CZL8_9AGAM</name>
<accession>A0A8H3CZL8</accession>